<dbReference type="EMBL" id="KL648657">
    <property type="protein sequence ID" value="KEY66511.1"/>
    <property type="molecule type" value="Genomic_DNA"/>
</dbReference>
<dbReference type="HOGENOM" id="CLU_048320_0_0_1"/>
<evidence type="ECO:0000256" key="1">
    <source>
        <dbReference type="SAM" id="MobiDB-lite"/>
    </source>
</evidence>
<dbReference type="Proteomes" id="UP000028045">
    <property type="component" value="Unassembled WGS sequence"/>
</dbReference>
<proteinExistence type="predicted"/>
<evidence type="ECO:0000313" key="2">
    <source>
        <dbReference type="EMBL" id="KEY66511.1"/>
    </source>
</evidence>
<name>A0A084AMI2_STACB</name>
<keyword evidence="3" id="KW-1185">Reference proteome</keyword>
<dbReference type="AlphaFoldDB" id="A0A084AMI2"/>
<feature type="region of interest" description="Disordered" evidence="1">
    <location>
        <begin position="312"/>
        <end position="342"/>
    </location>
</feature>
<organism evidence="2 3">
    <name type="scientific">Stachybotrys chartarum (strain CBS 109288 / IBT 7711)</name>
    <name type="common">Toxic black mold</name>
    <name type="synonym">Stilbospora chartarum</name>
    <dbReference type="NCBI Taxonomy" id="1280523"/>
    <lineage>
        <taxon>Eukaryota</taxon>
        <taxon>Fungi</taxon>
        <taxon>Dikarya</taxon>
        <taxon>Ascomycota</taxon>
        <taxon>Pezizomycotina</taxon>
        <taxon>Sordariomycetes</taxon>
        <taxon>Hypocreomycetidae</taxon>
        <taxon>Hypocreales</taxon>
        <taxon>Stachybotryaceae</taxon>
        <taxon>Stachybotrys</taxon>
    </lineage>
</organism>
<protein>
    <submittedName>
        <fullName evidence="2">Uncharacterized protein</fullName>
    </submittedName>
</protein>
<feature type="compositionally biased region" description="Polar residues" evidence="1">
    <location>
        <begin position="324"/>
        <end position="342"/>
    </location>
</feature>
<reference evidence="2 3" key="1">
    <citation type="journal article" date="2014" name="BMC Genomics">
        <title>Comparative genome sequencing reveals chemotype-specific gene clusters in the toxigenic black mold Stachybotrys.</title>
        <authorList>
            <person name="Semeiks J."/>
            <person name="Borek D."/>
            <person name="Otwinowski Z."/>
            <person name="Grishin N.V."/>
        </authorList>
    </citation>
    <scope>NUCLEOTIDE SEQUENCE [LARGE SCALE GENOMIC DNA]</scope>
    <source>
        <strain evidence="3">CBS 109288 / IBT 7711</strain>
    </source>
</reference>
<evidence type="ECO:0000313" key="3">
    <source>
        <dbReference type="Proteomes" id="UP000028045"/>
    </source>
</evidence>
<accession>A0A084AMI2</accession>
<gene>
    <name evidence="2" type="ORF">S7711_10906</name>
</gene>
<sequence length="342" mass="37076">MADRLDGQLVQTATVEQQRNISRMDTMANNDSNIVQTLAFISMSRSRRLYLAPRLNFDDTRQQEQMHNGKGRGFPDGREDAVKPEAISILHDVPFQRGQEISLFAASRPDHGHARQRILQEADPSPVHNLSPSGMMGRLPFQKQRKYVFLWFSLRRTAVAAGATSLPGNGTTFCAFNDAASRTAGVLKPSAGPHPHGLFSGTKHARLRVGAKVMLQRGTPRIMPACSASSRASPAAGGCAFSLEAGRTGWMAGIVVRPNLGGTAPAKTETVDDRWGWYALTQLQYLIMGGGLLLPPPLRPGKPKIIRAGYCSASPDPPWMPTGESPSPLSRGRSSTPPLQHP</sequence>